<dbReference type="EMBL" id="VXIS01000317">
    <property type="protein sequence ID" value="KAA8894716.1"/>
    <property type="molecule type" value="Genomic_DNA"/>
</dbReference>
<reference evidence="2 3" key="1">
    <citation type="submission" date="2019-09" db="EMBL/GenBank/DDBJ databases">
        <title>Draft genome of the ectomycorrhizal ascomycete Sphaerosporella brunnea.</title>
        <authorList>
            <consortium name="DOE Joint Genome Institute"/>
            <person name="Benucci G.M."/>
            <person name="Marozzi G."/>
            <person name="Antonielli L."/>
            <person name="Sanchez S."/>
            <person name="Marco P."/>
            <person name="Wang X."/>
            <person name="Falini L.B."/>
            <person name="Barry K."/>
            <person name="Haridas S."/>
            <person name="Lipzen A."/>
            <person name="Labutti K."/>
            <person name="Grigoriev I.V."/>
            <person name="Murat C."/>
            <person name="Martin F."/>
            <person name="Albertini E."/>
            <person name="Donnini D."/>
            <person name="Bonito G."/>
        </authorList>
    </citation>
    <scope>NUCLEOTIDE SEQUENCE [LARGE SCALE GENOMIC DNA]</scope>
    <source>
        <strain evidence="2 3">Sb_GMNB300</strain>
    </source>
</reference>
<comment type="caution">
    <text evidence="2">The sequence shown here is derived from an EMBL/GenBank/DDBJ whole genome shotgun (WGS) entry which is preliminary data.</text>
</comment>
<proteinExistence type="predicted"/>
<gene>
    <name evidence="2" type="ORF">FN846DRAFT_1024913</name>
</gene>
<feature type="coiled-coil region" evidence="1">
    <location>
        <begin position="312"/>
        <end position="413"/>
    </location>
</feature>
<accession>A0A5J5EIG3</accession>
<protein>
    <submittedName>
        <fullName evidence="2">Uncharacterized protein</fullName>
    </submittedName>
</protein>
<evidence type="ECO:0000313" key="3">
    <source>
        <dbReference type="Proteomes" id="UP000326924"/>
    </source>
</evidence>
<dbReference type="Proteomes" id="UP000326924">
    <property type="component" value="Unassembled WGS sequence"/>
</dbReference>
<keyword evidence="1" id="KW-0175">Coiled coil</keyword>
<evidence type="ECO:0000313" key="2">
    <source>
        <dbReference type="EMBL" id="KAA8894716.1"/>
    </source>
</evidence>
<sequence>MTTRTAFAVLAAATTMDIALISTKRVGESLEVEPQPKRLRNDDQERCDAIDTIGSAIISDAGLADDDVFRAVTVTGREPEISAVTKVVSDALEQHKPASTQALPLTHEQKMNYERVLREVMVAFTRVCGGAYLSRSYWENIAKPSPVHLMQHLLSDQNRAHFVQFADGDESKLRDMISLYDQHTSLIRRFSQDIHTATVGEAIEAVDAWLRHNQPGALKLKKMLQFELGGVWAFRLVSEDDRRKPLHDHVRSINERRVNSAHIESLARTFNEAAKQRWIQDAEAAKLLVTYDKYEETVTELSAKDAELAASIQALTTRNTELETELNTVRSELETKNTALASELASTKDAVQSLTKKNAELETKNAELETKNTALASELASTKDAVHSLTKKNAELEAKNTALASELASTKDAVQDLTNTVGILAQQVAKLLAGDKSSV</sequence>
<dbReference type="Gene3D" id="1.10.287.1490">
    <property type="match status" value="1"/>
</dbReference>
<name>A0A5J5EIG3_9PEZI</name>
<keyword evidence="3" id="KW-1185">Reference proteome</keyword>
<dbReference type="AlphaFoldDB" id="A0A5J5EIG3"/>
<dbReference type="InParanoid" id="A0A5J5EIG3"/>
<organism evidence="2 3">
    <name type="scientific">Sphaerosporella brunnea</name>
    <dbReference type="NCBI Taxonomy" id="1250544"/>
    <lineage>
        <taxon>Eukaryota</taxon>
        <taxon>Fungi</taxon>
        <taxon>Dikarya</taxon>
        <taxon>Ascomycota</taxon>
        <taxon>Pezizomycotina</taxon>
        <taxon>Pezizomycetes</taxon>
        <taxon>Pezizales</taxon>
        <taxon>Pyronemataceae</taxon>
        <taxon>Sphaerosporella</taxon>
    </lineage>
</organism>
<dbReference type="SUPFAM" id="SSF90257">
    <property type="entry name" value="Myosin rod fragments"/>
    <property type="match status" value="1"/>
</dbReference>
<evidence type="ECO:0000256" key="1">
    <source>
        <dbReference type="SAM" id="Coils"/>
    </source>
</evidence>